<feature type="transmembrane region" description="Helical" evidence="1">
    <location>
        <begin position="61"/>
        <end position="79"/>
    </location>
</feature>
<gene>
    <name evidence="2" type="ORF">M0R89_03095</name>
</gene>
<proteinExistence type="predicted"/>
<evidence type="ECO:0000313" key="3">
    <source>
        <dbReference type="Proteomes" id="UP000830729"/>
    </source>
</evidence>
<sequence>MDRDRLVDLATKAFVAALFVLSSLGLVVAVRTGGGVVSAAFAVYLTALLFGGVFRDAMDARGWQVAFFGGVALWGGYEYATTGDLFSLLLAVLGVVMVAANLLDLR</sequence>
<keyword evidence="1" id="KW-1133">Transmembrane helix</keyword>
<dbReference type="KEGG" id="halx:M0R89_03095"/>
<evidence type="ECO:0000313" key="2">
    <source>
        <dbReference type="EMBL" id="UPV75062.1"/>
    </source>
</evidence>
<keyword evidence="3" id="KW-1185">Reference proteome</keyword>
<dbReference type="Proteomes" id="UP000830729">
    <property type="component" value="Chromosome"/>
</dbReference>
<protein>
    <submittedName>
        <fullName evidence="2">Uncharacterized protein</fullName>
    </submittedName>
</protein>
<name>A0A8U0HVF0_9EURY</name>
<dbReference type="GeneID" id="72184152"/>
<keyword evidence="1" id="KW-0812">Transmembrane</keyword>
<keyword evidence="1" id="KW-0472">Membrane</keyword>
<feature type="transmembrane region" description="Helical" evidence="1">
    <location>
        <begin position="12"/>
        <end position="30"/>
    </location>
</feature>
<evidence type="ECO:0000256" key="1">
    <source>
        <dbReference type="SAM" id="Phobius"/>
    </source>
</evidence>
<dbReference type="AlphaFoldDB" id="A0A8U0HVF0"/>
<dbReference type="RefSeq" id="WP_248651105.1">
    <property type="nucleotide sequence ID" value="NZ_CP096659.1"/>
</dbReference>
<organism evidence="2 3">
    <name type="scientific">Halorussus limi</name>
    <dbReference type="NCBI Taxonomy" id="2938695"/>
    <lineage>
        <taxon>Archaea</taxon>
        <taxon>Methanobacteriati</taxon>
        <taxon>Methanobacteriota</taxon>
        <taxon>Stenosarchaea group</taxon>
        <taxon>Halobacteria</taxon>
        <taxon>Halobacteriales</taxon>
        <taxon>Haladaptataceae</taxon>
        <taxon>Halorussus</taxon>
    </lineage>
</organism>
<dbReference type="EMBL" id="CP096659">
    <property type="protein sequence ID" value="UPV75062.1"/>
    <property type="molecule type" value="Genomic_DNA"/>
</dbReference>
<feature type="transmembrane region" description="Helical" evidence="1">
    <location>
        <begin position="85"/>
        <end position="103"/>
    </location>
</feature>
<reference evidence="2 3" key="1">
    <citation type="submission" date="2022-04" db="EMBL/GenBank/DDBJ databases">
        <title>Diverse halophilic archaea isolated from saline environments.</title>
        <authorList>
            <person name="Cui H.-L."/>
        </authorList>
    </citation>
    <scope>NUCLEOTIDE SEQUENCE [LARGE SCALE GENOMIC DNA]</scope>
    <source>
        <strain evidence="2 3">XZYJT49</strain>
    </source>
</reference>
<accession>A0A8U0HVF0</accession>
<feature type="transmembrane region" description="Helical" evidence="1">
    <location>
        <begin position="36"/>
        <end position="54"/>
    </location>
</feature>